<feature type="region of interest" description="Disordered" evidence="1">
    <location>
        <begin position="21"/>
        <end position="52"/>
    </location>
</feature>
<evidence type="ECO:0000256" key="1">
    <source>
        <dbReference type="SAM" id="MobiDB-lite"/>
    </source>
</evidence>
<evidence type="ECO:0000313" key="4">
    <source>
        <dbReference type="Proteomes" id="UP000626795"/>
    </source>
</evidence>
<dbReference type="RefSeq" id="WP_223168965.1">
    <property type="nucleotide sequence ID" value="NZ_CABFLZ010000044.1"/>
</dbReference>
<accession>A0A9X9SMU6</accession>
<evidence type="ECO:0000313" key="3">
    <source>
        <dbReference type="EMBL" id="VTY08325.1"/>
    </source>
</evidence>
<dbReference type="AlphaFoldDB" id="A0A9X9SMU6"/>
<evidence type="ECO:0000256" key="2">
    <source>
        <dbReference type="SAM" id="SignalP"/>
    </source>
</evidence>
<dbReference type="EMBL" id="CABFLZ010000044">
    <property type="protein sequence ID" value="VTY08325.1"/>
    <property type="molecule type" value="Genomic_DNA"/>
</dbReference>
<dbReference type="Proteomes" id="UP000626795">
    <property type="component" value="Unassembled WGS sequence"/>
</dbReference>
<keyword evidence="2" id="KW-0732">Signal</keyword>
<feature type="chain" id="PRO_5040761088" description="Lipoprotein" evidence="2">
    <location>
        <begin position="25"/>
        <end position="170"/>
    </location>
</feature>
<dbReference type="PROSITE" id="PS51257">
    <property type="entry name" value="PROKAR_LIPOPROTEIN"/>
    <property type="match status" value="1"/>
</dbReference>
<evidence type="ECO:0008006" key="5">
    <source>
        <dbReference type="Google" id="ProtNLM"/>
    </source>
</evidence>
<proteinExistence type="predicted"/>
<name>A0A9X9SMU6_NEISU</name>
<feature type="signal peptide" evidence="2">
    <location>
        <begin position="1"/>
        <end position="24"/>
    </location>
</feature>
<reference evidence="3" key="1">
    <citation type="submission" date="2019-05" db="EMBL/GenBank/DDBJ databases">
        <authorList>
            <person name="Hibberd M."/>
        </authorList>
    </citation>
    <scope>NUCLEOTIDE SEQUENCE</scope>
    <source>
        <strain evidence="3">Neisseria_subflava_BgEED23</strain>
    </source>
</reference>
<organism evidence="3 4">
    <name type="scientific">Neisseria subflava</name>
    <dbReference type="NCBI Taxonomy" id="28449"/>
    <lineage>
        <taxon>Bacteria</taxon>
        <taxon>Pseudomonadati</taxon>
        <taxon>Pseudomonadota</taxon>
        <taxon>Betaproteobacteria</taxon>
        <taxon>Neisseriales</taxon>
        <taxon>Neisseriaceae</taxon>
        <taxon>Neisseria</taxon>
    </lineage>
</organism>
<gene>
    <name evidence="3" type="ORF">ONOEEDHL_00742</name>
</gene>
<sequence length="170" mass="18084">MLRFSALVAVSALMLAACSQSGNSQPSTSSSQTSTQKTTAAGSACRSMGEGHKVNGKGQNDIYMCKVDVALNSAEAKSALDPSIRVHYGSTSGATLTSRQISNSVGKTPDETCQRAFLSAVKRFQSTAHRKKAKSVHLVSYFDKVTKGGNEYECHIATFNSRVVLKGSFH</sequence>
<protein>
    <recommendedName>
        <fullName evidence="5">Lipoprotein</fullName>
    </recommendedName>
</protein>
<keyword evidence="4" id="KW-1185">Reference proteome</keyword>
<feature type="compositionally biased region" description="Low complexity" evidence="1">
    <location>
        <begin position="21"/>
        <end position="39"/>
    </location>
</feature>
<comment type="caution">
    <text evidence="3">The sequence shown here is derived from an EMBL/GenBank/DDBJ whole genome shotgun (WGS) entry which is preliminary data.</text>
</comment>